<dbReference type="EMBL" id="MHKI01000025">
    <property type="protein sequence ID" value="OGY86106.1"/>
    <property type="molecule type" value="Genomic_DNA"/>
</dbReference>
<dbReference type="Gene3D" id="3.40.50.150">
    <property type="entry name" value="Vaccinia Virus protein VP39"/>
    <property type="match status" value="1"/>
</dbReference>
<protein>
    <recommendedName>
        <fullName evidence="3">Methyltransferase domain-containing protein</fullName>
    </recommendedName>
</protein>
<reference evidence="1 2" key="1">
    <citation type="journal article" date="2016" name="Nat. Commun.">
        <title>Thousands of microbial genomes shed light on interconnected biogeochemical processes in an aquifer system.</title>
        <authorList>
            <person name="Anantharaman K."/>
            <person name="Brown C.T."/>
            <person name="Hug L.A."/>
            <person name="Sharon I."/>
            <person name="Castelle C.J."/>
            <person name="Probst A.J."/>
            <person name="Thomas B.C."/>
            <person name="Singh A."/>
            <person name="Wilkins M.J."/>
            <person name="Karaoz U."/>
            <person name="Brodie E.L."/>
            <person name="Williams K.H."/>
            <person name="Hubbard S.S."/>
            <person name="Banfield J.F."/>
        </authorList>
    </citation>
    <scope>NUCLEOTIDE SEQUENCE [LARGE SCALE GENOMIC DNA]</scope>
</reference>
<evidence type="ECO:0000313" key="1">
    <source>
        <dbReference type="EMBL" id="OGY86106.1"/>
    </source>
</evidence>
<organism evidence="1 2">
    <name type="scientific">Candidatus Kerfeldbacteria bacterium RIFOXYB2_FULL_38_14</name>
    <dbReference type="NCBI Taxonomy" id="1798547"/>
    <lineage>
        <taxon>Bacteria</taxon>
        <taxon>Candidatus Kerfeldiibacteriota</taxon>
    </lineage>
</organism>
<evidence type="ECO:0008006" key="3">
    <source>
        <dbReference type="Google" id="ProtNLM"/>
    </source>
</evidence>
<dbReference type="InterPro" id="IPR029063">
    <property type="entry name" value="SAM-dependent_MTases_sf"/>
</dbReference>
<dbReference type="SUPFAM" id="SSF53335">
    <property type="entry name" value="S-adenosyl-L-methionine-dependent methyltransferases"/>
    <property type="match status" value="1"/>
</dbReference>
<gene>
    <name evidence="1" type="ORF">A2319_01445</name>
</gene>
<accession>A0A1G2BBM3</accession>
<proteinExistence type="predicted"/>
<sequence>MQHDSMFLRQSTSPNKLNADISLSYKNKFLYFFNNFFYNLKKEKLNCEIDFFQIKNLENIDKSFFKDSPSRFFSNFFWKSLPWTKLKEELGEINIFDTGCGSGSYAKKLQIFSNNIIDSYFGIDKFFNENWQKITEKNISFSKFNGFNFAKYIPDKTNFFMTQSALEHIDYDLDYFQQVRDFLQNQNKKFIQVHLFPSTSCLHIYLLHGFRQYSFGSINKIIDLYKMNNYHFKLFVLGGKNCNQLHFKYITLPMLFKLKDRRKIYFENYQKKLLKAIYKDQQYSDVKHASFFGLVITNINNIL</sequence>
<comment type="caution">
    <text evidence="1">The sequence shown here is derived from an EMBL/GenBank/DDBJ whole genome shotgun (WGS) entry which is preliminary data.</text>
</comment>
<evidence type="ECO:0000313" key="2">
    <source>
        <dbReference type="Proteomes" id="UP000176420"/>
    </source>
</evidence>
<dbReference type="AlphaFoldDB" id="A0A1G2BBM3"/>
<dbReference type="Proteomes" id="UP000176420">
    <property type="component" value="Unassembled WGS sequence"/>
</dbReference>
<name>A0A1G2BBM3_9BACT</name>